<keyword evidence="1" id="KW-0812">Transmembrane</keyword>
<name>D0LYT7_HALO1</name>
<dbReference type="HOGENOM" id="CLU_1313977_0_0_7"/>
<reference evidence="2 3" key="1">
    <citation type="journal article" date="2010" name="Stand. Genomic Sci.">
        <title>Complete genome sequence of Haliangium ochraceum type strain (SMP-2).</title>
        <authorList>
            <consortium name="US DOE Joint Genome Institute (JGI-PGF)"/>
            <person name="Ivanova N."/>
            <person name="Daum C."/>
            <person name="Lang E."/>
            <person name="Abt B."/>
            <person name="Kopitz M."/>
            <person name="Saunders E."/>
            <person name="Lapidus A."/>
            <person name="Lucas S."/>
            <person name="Glavina Del Rio T."/>
            <person name="Nolan M."/>
            <person name="Tice H."/>
            <person name="Copeland A."/>
            <person name="Cheng J.F."/>
            <person name="Chen F."/>
            <person name="Bruce D."/>
            <person name="Goodwin L."/>
            <person name="Pitluck S."/>
            <person name="Mavromatis K."/>
            <person name="Pati A."/>
            <person name="Mikhailova N."/>
            <person name="Chen A."/>
            <person name="Palaniappan K."/>
            <person name="Land M."/>
            <person name="Hauser L."/>
            <person name="Chang Y.J."/>
            <person name="Jeffries C.D."/>
            <person name="Detter J.C."/>
            <person name="Brettin T."/>
            <person name="Rohde M."/>
            <person name="Goker M."/>
            <person name="Bristow J."/>
            <person name="Markowitz V."/>
            <person name="Eisen J.A."/>
            <person name="Hugenholtz P."/>
            <person name="Kyrpides N.C."/>
            <person name="Klenk H.P."/>
        </authorList>
    </citation>
    <scope>NUCLEOTIDE SEQUENCE [LARGE SCALE GENOMIC DNA]</scope>
    <source>
        <strain evidence="3">DSM 14365 / CIP 107738 / JCM 11303 / AJ 13395 / SMP-2</strain>
    </source>
</reference>
<evidence type="ECO:0000256" key="1">
    <source>
        <dbReference type="SAM" id="Phobius"/>
    </source>
</evidence>
<evidence type="ECO:0000313" key="2">
    <source>
        <dbReference type="EMBL" id="ACY14407.1"/>
    </source>
</evidence>
<keyword evidence="1" id="KW-1133">Transmembrane helix</keyword>
<dbReference type="EMBL" id="CP001804">
    <property type="protein sequence ID" value="ACY14407.1"/>
    <property type="molecule type" value="Genomic_DNA"/>
</dbReference>
<gene>
    <name evidence="2" type="ordered locus">Hoch_1859</name>
</gene>
<accession>D0LYT7</accession>
<feature type="transmembrane region" description="Helical" evidence="1">
    <location>
        <begin position="30"/>
        <end position="50"/>
    </location>
</feature>
<evidence type="ECO:0000313" key="3">
    <source>
        <dbReference type="Proteomes" id="UP000001880"/>
    </source>
</evidence>
<keyword evidence="1" id="KW-0472">Membrane</keyword>
<dbReference type="AlphaFoldDB" id="D0LYT7"/>
<proteinExistence type="predicted"/>
<organism evidence="2 3">
    <name type="scientific">Haliangium ochraceum (strain DSM 14365 / JCM 11303 / SMP-2)</name>
    <dbReference type="NCBI Taxonomy" id="502025"/>
    <lineage>
        <taxon>Bacteria</taxon>
        <taxon>Pseudomonadati</taxon>
        <taxon>Myxococcota</taxon>
        <taxon>Polyangia</taxon>
        <taxon>Haliangiales</taxon>
        <taxon>Kofleriaceae</taxon>
        <taxon>Haliangium</taxon>
    </lineage>
</organism>
<dbReference type="KEGG" id="hoh:Hoch_1859"/>
<dbReference type="RefSeq" id="WP_012827015.1">
    <property type="nucleotide sequence ID" value="NC_013440.1"/>
</dbReference>
<sequence>MSDQNHPAESPDLARLERRVEQLNTRFRRLLVGALLTLSAAVLLGGPWAMAAPEQPDQTVYDDLYQFSANTPAVASEVNSNFATLRGQLHNLAAAIGTLDSQIGSLQNQKLNKSGGTVSGNLTVNGRLNVGLRRKSCAYPNGGEHGDCACSSNEVVLGGGSYGAVPGGIDRTSLRESRPLNARTWRVACTNEHGRRANCAAIDILCARM</sequence>
<keyword evidence="3" id="KW-1185">Reference proteome</keyword>
<dbReference type="Proteomes" id="UP000001880">
    <property type="component" value="Chromosome"/>
</dbReference>
<protein>
    <submittedName>
        <fullName evidence="2">Uncharacterized protein</fullName>
    </submittedName>
</protein>